<protein>
    <submittedName>
        <fullName evidence="3">3-ketoacyl-ACP synthase</fullName>
    </submittedName>
</protein>
<evidence type="ECO:0000256" key="1">
    <source>
        <dbReference type="ARBA" id="ARBA00006484"/>
    </source>
</evidence>
<sequence length="254" mass="27986">MSRFVDTYILRLTLEHLMDLDLKRKVVIVTGGTKGIGVSLVRSFMREGAHVHFCARNIDDVKAFESEFETSDRVKGKALDINDPRGFSQWVESIGDVDVFIPNVSALSDSWEQASQIDLFATVSNIKMVIPHMTQGSAITYIGSISSCLPSKDSEGYGAIKAAMTHYVKSLALTHAGKIRFNIVAPSSTLTPRGQWDKFKNSNPERFTEKESKLPLHRLATPEEVANVVTFISSPLASYVVGETIHVNGGELIL</sequence>
<dbReference type="GO" id="GO:0016491">
    <property type="term" value="F:oxidoreductase activity"/>
    <property type="evidence" value="ECO:0007669"/>
    <property type="project" value="UniProtKB-KW"/>
</dbReference>
<dbReference type="InterPro" id="IPR051122">
    <property type="entry name" value="SDR_DHRS6-like"/>
</dbReference>
<name>A0A2T5DWH2_VIBSP</name>
<comment type="similarity">
    <text evidence="1">Belongs to the short-chain dehydrogenases/reductases (SDR) family.</text>
</comment>
<dbReference type="AlphaFoldDB" id="A0A2T5DWH2"/>
<organism evidence="3 4">
    <name type="scientific">Vibrio splendidus</name>
    <dbReference type="NCBI Taxonomy" id="29497"/>
    <lineage>
        <taxon>Bacteria</taxon>
        <taxon>Pseudomonadati</taxon>
        <taxon>Pseudomonadota</taxon>
        <taxon>Gammaproteobacteria</taxon>
        <taxon>Vibrionales</taxon>
        <taxon>Vibrionaceae</taxon>
        <taxon>Vibrio</taxon>
    </lineage>
</organism>
<reference evidence="3 4" key="1">
    <citation type="submission" date="2017-11" db="EMBL/GenBank/DDBJ databases">
        <title>Population delineation of vibrios coincides with oyster pathogenicity.</title>
        <authorList>
            <person name="Bruto M."/>
            <person name="Labreuche Y."/>
            <person name="James A."/>
            <person name="Piel D."/>
            <person name="Chenivesse S."/>
            <person name="Petton B."/>
            <person name="Polz M.F."/>
            <person name="Le Roux F."/>
        </authorList>
    </citation>
    <scope>NUCLEOTIDE SEQUENCE [LARGE SCALE GENOMIC DNA]</scope>
    <source>
        <strain evidence="3 4">1F_55</strain>
    </source>
</reference>
<dbReference type="CDD" id="cd05233">
    <property type="entry name" value="SDR_c"/>
    <property type="match status" value="1"/>
</dbReference>
<dbReference type="PRINTS" id="PR00081">
    <property type="entry name" value="GDHRDH"/>
</dbReference>
<dbReference type="Gene3D" id="3.40.50.720">
    <property type="entry name" value="NAD(P)-binding Rossmann-like Domain"/>
    <property type="match status" value="1"/>
</dbReference>
<evidence type="ECO:0000313" key="3">
    <source>
        <dbReference type="EMBL" id="PTP11429.1"/>
    </source>
</evidence>
<dbReference type="InterPro" id="IPR002347">
    <property type="entry name" value="SDR_fam"/>
</dbReference>
<comment type="caution">
    <text evidence="3">The sequence shown here is derived from an EMBL/GenBank/DDBJ whole genome shotgun (WGS) entry which is preliminary data.</text>
</comment>
<keyword evidence="2" id="KW-0560">Oxidoreductase</keyword>
<dbReference type="SUPFAM" id="SSF51735">
    <property type="entry name" value="NAD(P)-binding Rossmann-fold domains"/>
    <property type="match status" value="1"/>
</dbReference>
<dbReference type="Proteomes" id="UP000244080">
    <property type="component" value="Unassembled WGS sequence"/>
</dbReference>
<evidence type="ECO:0000313" key="4">
    <source>
        <dbReference type="Proteomes" id="UP000244080"/>
    </source>
</evidence>
<dbReference type="PANTHER" id="PTHR43477:SF1">
    <property type="entry name" value="DIHYDROANTICAPSIN 7-DEHYDROGENASE"/>
    <property type="match status" value="1"/>
</dbReference>
<evidence type="ECO:0000256" key="2">
    <source>
        <dbReference type="ARBA" id="ARBA00023002"/>
    </source>
</evidence>
<proteinExistence type="inferred from homology"/>
<dbReference type="PANTHER" id="PTHR43477">
    <property type="entry name" value="DIHYDROANTICAPSIN 7-DEHYDROGENASE"/>
    <property type="match status" value="1"/>
</dbReference>
<dbReference type="Pfam" id="PF13561">
    <property type="entry name" value="adh_short_C2"/>
    <property type="match status" value="1"/>
</dbReference>
<gene>
    <name evidence="3" type="ORF">CWO36_24790</name>
</gene>
<dbReference type="InterPro" id="IPR036291">
    <property type="entry name" value="NAD(P)-bd_dom_sf"/>
</dbReference>
<dbReference type="EMBL" id="PIGA01000078">
    <property type="protein sequence ID" value="PTP11429.1"/>
    <property type="molecule type" value="Genomic_DNA"/>
</dbReference>
<accession>A0A2T5DWH2</accession>